<evidence type="ECO:0000256" key="1">
    <source>
        <dbReference type="ARBA" id="ARBA00006056"/>
    </source>
</evidence>
<dbReference type="SUPFAM" id="SSF89733">
    <property type="entry name" value="L-sulfolactate dehydrogenase-like"/>
    <property type="match status" value="1"/>
</dbReference>
<accession>A0A2T7FYY8</accession>
<dbReference type="Gene3D" id="3.30.1370.60">
    <property type="entry name" value="Hypothetical oxidoreductase yiak, domain 2"/>
    <property type="match status" value="1"/>
</dbReference>
<dbReference type="InterPro" id="IPR003767">
    <property type="entry name" value="Malate/L-lactate_DH-like"/>
</dbReference>
<keyword evidence="4" id="KW-1185">Reference proteome</keyword>
<dbReference type="Proteomes" id="UP000244817">
    <property type="component" value="Unassembled WGS sequence"/>
</dbReference>
<organism evidence="3 4">
    <name type="scientific">Thalassorhabdomicrobium marinisediminis</name>
    <dbReference type="NCBI Taxonomy" id="2170577"/>
    <lineage>
        <taxon>Bacteria</taxon>
        <taxon>Pseudomonadati</taxon>
        <taxon>Pseudomonadota</taxon>
        <taxon>Alphaproteobacteria</taxon>
        <taxon>Rhodobacterales</taxon>
        <taxon>Paracoccaceae</taxon>
        <taxon>Thalassorhabdomicrobium</taxon>
    </lineage>
</organism>
<dbReference type="InterPro" id="IPR043143">
    <property type="entry name" value="Mal/L-sulf/L-lact_DH-like_NADP"/>
</dbReference>
<dbReference type="Pfam" id="PF02615">
    <property type="entry name" value="Ldh_2"/>
    <property type="match status" value="1"/>
</dbReference>
<dbReference type="RefSeq" id="WP_108640211.1">
    <property type="nucleotide sequence ID" value="NZ_QCYG01000003.1"/>
</dbReference>
<gene>
    <name evidence="3" type="ORF">DC363_05950</name>
</gene>
<dbReference type="OrthoDB" id="9811519at2"/>
<dbReference type="Gene3D" id="1.10.1530.10">
    <property type="match status" value="1"/>
</dbReference>
<evidence type="ECO:0000313" key="4">
    <source>
        <dbReference type="Proteomes" id="UP000244817"/>
    </source>
</evidence>
<dbReference type="InterPro" id="IPR043144">
    <property type="entry name" value="Mal/L-sulf/L-lact_DH-like_ah"/>
</dbReference>
<dbReference type="PANTHER" id="PTHR11091:SF0">
    <property type="entry name" value="MALATE DEHYDROGENASE"/>
    <property type="match status" value="1"/>
</dbReference>
<comment type="similarity">
    <text evidence="1">Belongs to the LDH2/MDH2 oxidoreductase family.</text>
</comment>
<proteinExistence type="inferred from homology"/>
<reference evidence="3 4" key="1">
    <citation type="submission" date="2018-04" db="EMBL/GenBank/DDBJ databases">
        <title>Pelagivirga bohaiensis gen. nov., sp. nov., a bacterium isolated from the Bohai Sea.</title>
        <authorList>
            <person name="Ji X."/>
        </authorList>
    </citation>
    <scope>NUCLEOTIDE SEQUENCE [LARGE SCALE GENOMIC DNA]</scope>
    <source>
        <strain evidence="3 4">BH-SD16</strain>
    </source>
</reference>
<keyword evidence="2" id="KW-0560">Oxidoreductase</keyword>
<evidence type="ECO:0000313" key="3">
    <source>
        <dbReference type="EMBL" id="PVA07384.1"/>
    </source>
</evidence>
<comment type="caution">
    <text evidence="3">The sequence shown here is derived from an EMBL/GenBank/DDBJ whole genome shotgun (WGS) entry which is preliminary data.</text>
</comment>
<evidence type="ECO:0000256" key="2">
    <source>
        <dbReference type="ARBA" id="ARBA00023002"/>
    </source>
</evidence>
<dbReference type="InterPro" id="IPR036111">
    <property type="entry name" value="Mal/L-sulfo/L-lacto_DH-like_sf"/>
</dbReference>
<name>A0A2T7FYY8_9RHOB</name>
<protein>
    <submittedName>
        <fullName evidence="3">Oxidoreductase</fullName>
    </submittedName>
</protein>
<dbReference type="PANTHER" id="PTHR11091">
    <property type="entry name" value="OXIDOREDUCTASE-RELATED"/>
    <property type="match status" value="1"/>
</dbReference>
<sequence>MAENTPPAVDIVDLSLEEVRALALSVLRKAGLTETQAAPVAETITLCERDGRASHGLLRLPGCVMTIESANFNLQAEPEVSEPSAAVVRVDAGFGYSLPAFERGLPLLEEKAKALGVAVLAINNCFHFSALWPEVETLARRGLAALAMTPSHAWVAPFGGIKPVLGTNPLAFGWPRADKNPYVFDFATSAMARSDIAMAGTKGETLPEGCGLNEQGNPSTVPAEVLAGAMTTFGGHKGTALSTMIELLAGPLIGDMTSRDSMEFDAGEKAAPCHGELIVAFDPALLGGDDPALNEARAEALFAAFTDQGARLPSQQRYGTRARTQNTGVSIPRALYDRITELGGERATQA</sequence>
<dbReference type="EMBL" id="QCYG01000003">
    <property type="protein sequence ID" value="PVA07384.1"/>
    <property type="molecule type" value="Genomic_DNA"/>
</dbReference>
<dbReference type="AlphaFoldDB" id="A0A2T7FYY8"/>
<dbReference type="GO" id="GO:0016491">
    <property type="term" value="F:oxidoreductase activity"/>
    <property type="evidence" value="ECO:0007669"/>
    <property type="project" value="UniProtKB-KW"/>
</dbReference>